<feature type="non-terminal residue" evidence="1">
    <location>
        <position position="1"/>
    </location>
</feature>
<dbReference type="EMBL" id="OW152834">
    <property type="protein sequence ID" value="CAH2055559.1"/>
    <property type="molecule type" value="Genomic_DNA"/>
</dbReference>
<dbReference type="Proteomes" id="UP000837857">
    <property type="component" value="Chromosome 22"/>
</dbReference>
<protein>
    <submittedName>
        <fullName evidence="1">Uncharacterized protein</fullName>
    </submittedName>
</protein>
<organism evidence="1 2">
    <name type="scientific">Iphiclides podalirius</name>
    <name type="common">scarce swallowtail</name>
    <dbReference type="NCBI Taxonomy" id="110791"/>
    <lineage>
        <taxon>Eukaryota</taxon>
        <taxon>Metazoa</taxon>
        <taxon>Ecdysozoa</taxon>
        <taxon>Arthropoda</taxon>
        <taxon>Hexapoda</taxon>
        <taxon>Insecta</taxon>
        <taxon>Pterygota</taxon>
        <taxon>Neoptera</taxon>
        <taxon>Endopterygota</taxon>
        <taxon>Lepidoptera</taxon>
        <taxon>Glossata</taxon>
        <taxon>Ditrysia</taxon>
        <taxon>Papilionoidea</taxon>
        <taxon>Papilionidae</taxon>
        <taxon>Papilioninae</taxon>
        <taxon>Iphiclides</taxon>
    </lineage>
</organism>
<keyword evidence="2" id="KW-1185">Reference proteome</keyword>
<proteinExistence type="predicted"/>
<sequence length="103" mass="11573">MSTEREAEPQLTEQLTYRSVSRVAKLAALLEDRRDGLPAPPGPRCPLGQQRVHLTVTWDQRRVDIAAKIAYEATTCTYSDYRSKSLLSPLRLGQLSRLGGSFR</sequence>
<evidence type="ECO:0000313" key="2">
    <source>
        <dbReference type="Proteomes" id="UP000837857"/>
    </source>
</evidence>
<accession>A0ABN8IDW2</accession>
<name>A0ABN8IDW2_9NEOP</name>
<gene>
    <name evidence="1" type="ORF">IPOD504_LOCUS8906</name>
</gene>
<evidence type="ECO:0000313" key="1">
    <source>
        <dbReference type="EMBL" id="CAH2055559.1"/>
    </source>
</evidence>
<reference evidence="1" key="1">
    <citation type="submission" date="2022-03" db="EMBL/GenBank/DDBJ databases">
        <authorList>
            <person name="Martin H S."/>
        </authorList>
    </citation>
    <scope>NUCLEOTIDE SEQUENCE</scope>
</reference>